<evidence type="ECO:0000259" key="1">
    <source>
        <dbReference type="Pfam" id="PF22948"/>
    </source>
</evidence>
<sequence>MEAGQDASLFLAKMLEELDSKRRQVSYQDLCRSLCARFDLPQLARLRSVLFCTACLDPGFPPPCSRTR</sequence>
<dbReference type="AlphaFoldDB" id="A0AA40LD76"/>
<dbReference type="EMBL" id="JAULJE010000025">
    <property type="protein sequence ID" value="KAK1327752.1"/>
    <property type="molecule type" value="Genomic_DNA"/>
</dbReference>
<evidence type="ECO:0000313" key="3">
    <source>
        <dbReference type="Proteomes" id="UP001177744"/>
    </source>
</evidence>
<proteinExistence type="predicted"/>
<keyword evidence="3" id="KW-1185">Reference proteome</keyword>
<dbReference type="GO" id="GO:0008285">
    <property type="term" value="P:negative regulation of cell population proliferation"/>
    <property type="evidence" value="ECO:0007669"/>
    <property type="project" value="TreeGrafter"/>
</dbReference>
<gene>
    <name evidence="2" type="ORF">QTO34_012658</name>
</gene>
<dbReference type="GO" id="GO:0032007">
    <property type="term" value="P:negative regulation of TOR signaling"/>
    <property type="evidence" value="ECO:0007669"/>
    <property type="project" value="TreeGrafter"/>
</dbReference>
<dbReference type="Pfam" id="PF22948">
    <property type="entry name" value="MINAR1_N"/>
    <property type="match status" value="1"/>
</dbReference>
<name>A0AA40LD76_CNENI</name>
<dbReference type="GO" id="GO:0005886">
    <property type="term" value="C:plasma membrane"/>
    <property type="evidence" value="ECO:0007669"/>
    <property type="project" value="TreeGrafter"/>
</dbReference>
<dbReference type="PANTHER" id="PTHR31530:SF2">
    <property type="entry name" value="MAJOR INTRINSICALLY DISORDERED NOTCH2-BINDING RECEPTOR 1"/>
    <property type="match status" value="1"/>
</dbReference>
<comment type="caution">
    <text evidence="2">The sequence shown here is derived from an EMBL/GenBank/DDBJ whole genome shotgun (WGS) entry which is preliminary data.</text>
</comment>
<accession>A0AA40LD76</accession>
<dbReference type="InterPro" id="IPR055117">
    <property type="entry name" value="MINAR1_N"/>
</dbReference>
<dbReference type="PANTHER" id="PTHR31530">
    <property type="entry name" value="MAJOR INTRINSICALLY DISORDERED NOTCH2-BINDING RECEPTOR 1 MINAR1 FAMILY MEMBER"/>
    <property type="match status" value="1"/>
</dbReference>
<feature type="domain" description="MINAR1 N-terminal helical" evidence="1">
    <location>
        <begin position="6"/>
        <end position="62"/>
    </location>
</feature>
<evidence type="ECO:0000313" key="2">
    <source>
        <dbReference type="EMBL" id="KAK1327752.1"/>
    </source>
</evidence>
<dbReference type="Proteomes" id="UP001177744">
    <property type="component" value="Unassembled WGS sequence"/>
</dbReference>
<protein>
    <recommendedName>
        <fullName evidence="1">MINAR1 N-terminal helical domain-containing protein</fullName>
    </recommendedName>
</protein>
<dbReference type="InterPro" id="IPR039706">
    <property type="entry name" value="MINAR1-like"/>
</dbReference>
<organism evidence="2 3">
    <name type="scientific">Cnephaeus nilssonii</name>
    <name type="common">Northern bat</name>
    <name type="synonym">Eptesicus nilssonii</name>
    <dbReference type="NCBI Taxonomy" id="3371016"/>
    <lineage>
        <taxon>Eukaryota</taxon>
        <taxon>Metazoa</taxon>
        <taxon>Chordata</taxon>
        <taxon>Craniata</taxon>
        <taxon>Vertebrata</taxon>
        <taxon>Euteleostomi</taxon>
        <taxon>Mammalia</taxon>
        <taxon>Eutheria</taxon>
        <taxon>Laurasiatheria</taxon>
        <taxon>Chiroptera</taxon>
        <taxon>Yangochiroptera</taxon>
        <taxon>Vespertilionidae</taxon>
        <taxon>Cnephaeus</taxon>
    </lineage>
</organism>
<reference evidence="2" key="1">
    <citation type="submission" date="2023-06" db="EMBL/GenBank/DDBJ databases">
        <title>Reference genome for the Northern bat (Eptesicus nilssonii), a most northern bat species.</title>
        <authorList>
            <person name="Laine V.N."/>
            <person name="Pulliainen A.T."/>
            <person name="Lilley T.M."/>
        </authorList>
    </citation>
    <scope>NUCLEOTIDE SEQUENCE</scope>
    <source>
        <strain evidence="2">BLF_Eptnil</strain>
        <tissue evidence="2">Kidney</tissue>
    </source>
</reference>